<organism evidence="1 2">
    <name type="scientific">Papaver somniferum</name>
    <name type="common">Opium poppy</name>
    <dbReference type="NCBI Taxonomy" id="3469"/>
    <lineage>
        <taxon>Eukaryota</taxon>
        <taxon>Viridiplantae</taxon>
        <taxon>Streptophyta</taxon>
        <taxon>Embryophyta</taxon>
        <taxon>Tracheophyta</taxon>
        <taxon>Spermatophyta</taxon>
        <taxon>Magnoliopsida</taxon>
        <taxon>Ranunculales</taxon>
        <taxon>Papaveraceae</taxon>
        <taxon>Papaveroideae</taxon>
        <taxon>Papaver</taxon>
    </lineage>
</organism>
<dbReference type="InterPro" id="IPR019734">
    <property type="entry name" value="TPR_rpt"/>
</dbReference>
<reference evidence="1 2" key="1">
    <citation type="journal article" date="2018" name="Science">
        <title>The opium poppy genome and morphinan production.</title>
        <authorList>
            <person name="Guo L."/>
            <person name="Winzer T."/>
            <person name="Yang X."/>
            <person name="Li Y."/>
            <person name="Ning Z."/>
            <person name="He Z."/>
            <person name="Teodor R."/>
            <person name="Lu Y."/>
            <person name="Bowser T.A."/>
            <person name="Graham I.A."/>
            <person name="Ye K."/>
        </authorList>
    </citation>
    <scope>NUCLEOTIDE SEQUENCE [LARGE SCALE GENOMIC DNA]</scope>
    <source>
        <strain evidence="2">cv. HN1</strain>
        <tissue evidence="1">Leaves</tissue>
    </source>
</reference>
<name>A0A4Y7KDR0_PAPSO</name>
<keyword evidence="2" id="KW-1185">Reference proteome</keyword>
<dbReference type="AlphaFoldDB" id="A0A4Y7KDR0"/>
<proteinExistence type="predicted"/>
<dbReference type="SUPFAM" id="SSF48452">
    <property type="entry name" value="TPR-like"/>
    <property type="match status" value="1"/>
</dbReference>
<dbReference type="Gene3D" id="1.25.40.10">
    <property type="entry name" value="Tetratricopeptide repeat domain"/>
    <property type="match status" value="1"/>
</dbReference>
<sequence length="330" mass="36865">MDSVIRAGSHIHGVTLSPSPNSIKKQPCYSNLHFPSNSRPNKFSIRVSSSLSNAAEGERNPIIRKIKSTAGTIILSAATALMIGKLSTLPARAESPIPVVEELKEETLSQELEITTESKLPQFLESSPEAINALKSLVEQKLDIGEDEEALAILKRIVEAQPKEVQWKFMMARLLNELGRIAESRVVFDEILREDPLCYEALLQNSLLMDQNGEGEAAVHRLEAALELALEEDKHESAREIRLIMAQLQFLQRKVENSLNSYKVLANEDPSDYRPFFCLGCIYTLLELNDEAKAQFAKCHELKPEKFEVKGYVQSPVSRSKLFSVSSDVS</sequence>
<evidence type="ECO:0000313" key="1">
    <source>
        <dbReference type="EMBL" id="RZC70158.1"/>
    </source>
</evidence>
<dbReference type="PANTHER" id="PTHR36350">
    <property type="entry name" value="TRANSMEMBRANE PROTEIN"/>
    <property type="match status" value="1"/>
</dbReference>
<dbReference type="STRING" id="3469.A0A4Y7KDR0"/>
<dbReference type="OrthoDB" id="1856606at2759"/>
<dbReference type="InterPro" id="IPR011990">
    <property type="entry name" value="TPR-like_helical_dom_sf"/>
</dbReference>
<protein>
    <submittedName>
        <fullName evidence="1">Uncharacterized protein</fullName>
    </submittedName>
</protein>
<dbReference type="Pfam" id="PF13181">
    <property type="entry name" value="TPR_8"/>
    <property type="match status" value="1"/>
</dbReference>
<dbReference type="Pfam" id="PF14559">
    <property type="entry name" value="TPR_19"/>
    <property type="match status" value="1"/>
</dbReference>
<dbReference type="EMBL" id="CM010721">
    <property type="protein sequence ID" value="RZC70158.1"/>
    <property type="molecule type" value="Genomic_DNA"/>
</dbReference>
<dbReference type="Gramene" id="RZC70158">
    <property type="protein sequence ID" value="RZC70158"/>
    <property type="gene ID" value="C5167_033317"/>
</dbReference>
<dbReference type="PANTHER" id="PTHR36350:SF3">
    <property type="entry name" value="TRANSMEMBRANE PROTEIN"/>
    <property type="match status" value="1"/>
</dbReference>
<dbReference type="Proteomes" id="UP000316621">
    <property type="component" value="Chromosome 7"/>
</dbReference>
<gene>
    <name evidence="1" type="ORF">C5167_033317</name>
</gene>
<dbReference type="OMA" id="SQPRNRW"/>
<evidence type="ECO:0000313" key="2">
    <source>
        <dbReference type="Proteomes" id="UP000316621"/>
    </source>
</evidence>
<accession>A0A4Y7KDR0</accession>